<keyword evidence="4 5" id="KW-0472">Membrane</keyword>
<dbReference type="PANTHER" id="PTHR30441">
    <property type="entry name" value="DUF748 DOMAIN-CONTAINING PROTEIN"/>
    <property type="match status" value="1"/>
</dbReference>
<protein>
    <submittedName>
        <fullName evidence="7">Translocation/assembly module TamB domain-containing protein</fullName>
    </submittedName>
</protein>
<evidence type="ECO:0000256" key="4">
    <source>
        <dbReference type="ARBA" id="ARBA00023136"/>
    </source>
</evidence>
<comment type="subcellular location">
    <subcellularLocation>
        <location evidence="1">Membrane</location>
        <topology evidence="1">Single-pass membrane protein</topology>
    </subcellularLocation>
</comment>
<proteinExistence type="predicted"/>
<evidence type="ECO:0000256" key="2">
    <source>
        <dbReference type="ARBA" id="ARBA00022692"/>
    </source>
</evidence>
<evidence type="ECO:0000256" key="1">
    <source>
        <dbReference type="ARBA" id="ARBA00004167"/>
    </source>
</evidence>
<comment type="caution">
    <text evidence="7">The sequence shown here is derived from an EMBL/GenBank/DDBJ whole genome shotgun (WGS) entry which is preliminary data.</text>
</comment>
<evidence type="ECO:0000256" key="3">
    <source>
        <dbReference type="ARBA" id="ARBA00022989"/>
    </source>
</evidence>
<evidence type="ECO:0000313" key="8">
    <source>
        <dbReference type="Proteomes" id="UP001594351"/>
    </source>
</evidence>
<name>A0ABV6YY79_UNCC1</name>
<dbReference type="PANTHER" id="PTHR30441:SF8">
    <property type="entry name" value="DUF748 DOMAIN-CONTAINING PROTEIN"/>
    <property type="match status" value="1"/>
</dbReference>
<feature type="domain" description="Translocation and assembly module TamB C-terminal" evidence="6">
    <location>
        <begin position="1037"/>
        <end position="1383"/>
    </location>
</feature>
<dbReference type="Proteomes" id="UP001594351">
    <property type="component" value="Unassembled WGS sequence"/>
</dbReference>
<evidence type="ECO:0000259" key="6">
    <source>
        <dbReference type="Pfam" id="PF04357"/>
    </source>
</evidence>
<keyword evidence="8" id="KW-1185">Reference proteome</keyword>
<keyword evidence="3 5" id="KW-1133">Transmembrane helix</keyword>
<organism evidence="7 8">
    <name type="scientific">candidate division CSSED10-310 bacterium</name>
    <dbReference type="NCBI Taxonomy" id="2855610"/>
    <lineage>
        <taxon>Bacteria</taxon>
        <taxon>Bacteria division CSSED10-310</taxon>
    </lineage>
</organism>
<dbReference type="InterPro" id="IPR007452">
    <property type="entry name" value="TamB_C"/>
</dbReference>
<feature type="transmembrane region" description="Helical" evidence="5">
    <location>
        <begin position="20"/>
        <end position="42"/>
    </location>
</feature>
<accession>A0ABV6YY79</accession>
<keyword evidence="2 5" id="KW-0812">Transmembrane</keyword>
<sequence length="1386" mass="153345">MKNKVSPVKKKKKIRLQKIIKITLYSVLILVFILGSLTFVALKKMRVIAMDVLSSQFGREVRIGSLSVDYFGNFALTEVSIANPEWCQEPYWIKADRVEGQLDLAKLQARCFDFRYLVIKKPSFYLEVLEGGKNNLPDFTAGDEEQNATKPGPSVHDIFLLLQGQHVALDNGVFTLRMPAEELYLKVPSVSVLGNRIAVENRVAGDSPTYNASLKITNAHFKLKDILDIRASLAGEQLEVDSDGVRITDKPFIITAAEGTKFESVRGYLKNFGYPFLNFDVTSAVAVSDVKKSLFIPIVMVGDAHLNGHLEGLADDLTVTASLKIPKISQAWNIMINRLSSQVRYEDGKVSFTDFQVFLSEGRMTGSGELQFLDDINFKMDTSFSHLSLASLTNVFGLRQPLNGFLAGTLSLTGDDFILEKIQASGGFDCEIESKRNKQTDPTQMAVEQDAIALTFFWAEGDLSVEKCHGSVRGTSFSLQGMLKDQETIEGEYLIESQNLRNLYNLVSKFSTTSNDLIQDKGVYYSLTSAPKSKRSPSGKIRSPISGQGRLKGSILGPLTKPTIEADLLLTECKILQNYFQNIKSTFSLNRDLLVVKELQSTGDRMTMNMEADLALTELAGLQELSRQQVDYSDLTSVVSLLPRFRIKADIKALDLRMVTRFSQQNDFITGEVDAHLDFRHEAELLGSGQFVFHNINVFGEKIFQTVVDCAVRNDIFFLDKLKILLFDQDIGLSEINGTGRLALDGTYDFNLATENLKSSFIAALSAYDVPLAGIVSANITGQGHLTSPSIAGRASFYDINLYGNKLGMGQATVIFEKNKADVKANLLEKNISLEATLDLGRHEIDSGTITLHETDYLPFLALIGLQNSADLVGIASGKVILQGSYLSADQLLLNASFQQVIFGLQNYKLTNVDTVQVRLEDGVVYFQPFNLSGQKSSLYVSGNLDLVKNLFKLGCEGKIDLELLPLIEPEIKFAAGNCIVGANLEGPFSSPYFFLETQIINGTLTPAAIPLEFSNIVATFLLNNRNVEIAQCQAELGKGTINVSGNFLLPSIYEEFDPLETEVDFFVEAWNCDVDYPDGFEGVISAQVNFTKSLLAPFISGSATIQSGTYEAEINIRAILLETLREVLVSRPVEVTPPEQVGFNPTFSVDIKHLNPVKLISEDLLASFLVDLHLYGDLENLNLRGNLDIDEGEVLFDDRIISITSGTISFLNPKGIYPTFDILGESIIEDFHLNIAVTGEYPDVIVSFNSDENLSKTEILTLVLTGQVALQTVQAQSELTFFASDILLNNLLNNEIVNKVKQLFIIDKFQVTPVSGTDPGTGIEVQITVGAEVMGGYLTYTRTPESTDYDIITAEWELSRRLVIEFLRDEENNYGGDIRFKFPFP</sequence>
<dbReference type="InterPro" id="IPR052894">
    <property type="entry name" value="AsmA-related"/>
</dbReference>
<evidence type="ECO:0000313" key="7">
    <source>
        <dbReference type="EMBL" id="MFC1851155.1"/>
    </source>
</evidence>
<reference evidence="7 8" key="1">
    <citation type="submission" date="2024-09" db="EMBL/GenBank/DDBJ databases">
        <title>Laminarin stimulates single cell rates of sulfate reduction while oxygen inhibits transcriptomic activity in coastal marine sediment.</title>
        <authorList>
            <person name="Lindsay M."/>
            <person name="Orcutt B."/>
            <person name="Emerson D."/>
            <person name="Stepanauskas R."/>
            <person name="D'Angelo T."/>
        </authorList>
    </citation>
    <scope>NUCLEOTIDE SEQUENCE [LARGE SCALE GENOMIC DNA]</scope>
    <source>
        <strain evidence="7">SAG AM-311-K15</strain>
    </source>
</reference>
<dbReference type="EMBL" id="JBHPBY010000158">
    <property type="protein sequence ID" value="MFC1851155.1"/>
    <property type="molecule type" value="Genomic_DNA"/>
</dbReference>
<gene>
    <name evidence="7" type="ORF">ACFL27_13250</name>
</gene>
<evidence type="ECO:0000256" key="5">
    <source>
        <dbReference type="SAM" id="Phobius"/>
    </source>
</evidence>
<dbReference type="Pfam" id="PF04357">
    <property type="entry name" value="TamB"/>
    <property type="match status" value="1"/>
</dbReference>